<feature type="domain" description="PAS" evidence="2">
    <location>
        <begin position="237"/>
        <end position="283"/>
    </location>
</feature>
<dbReference type="EMBL" id="CAEZVB010000118">
    <property type="protein sequence ID" value="CAB4631989.1"/>
    <property type="molecule type" value="Genomic_DNA"/>
</dbReference>
<evidence type="ECO:0000256" key="1">
    <source>
        <dbReference type="SAM" id="Phobius"/>
    </source>
</evidence>
<dbReference type="SUPFAM" id="SSF55785">
    <property type="entry name" value="PYP-like sensor domain (PAS domain)"/>
    <property type="match status" value="1"/>
</dbReference>
<accession>A0A6J6J7J9</accession>
<keyword evidence="1" id="KW-0472">Membrane</keyword>
<dbReference type="AlphaFoldDB" id="A0A6J6J7J9"/>
<name>A0A6J6J7J9_9ZZZZ</name>
<evidence type="ECO:0000313" key="3">
    <source>
        <dbReference type="EMBL" id="CAB4631989.1"/>
    </source>
</evidence>
<proteinExistence type="predicted"/>
<evidence type="ECO:0000259" key="2">
    <source>
        <dbReference type="Pfam" id="PF13188"/>
    </source>
</evidence>
<protein>
    <submittedName>
        <fullName evidence="3">Unannotated protein</fullName>
    </submittedName>
</protein>
<dbReference type="InterPro" id="IPR000014">
    <property type="entry name" value="PAS"/>
</dbReference>
<reference evidence="3" key="1">
    <citation type="submission" date="2020-05" db="EMBL/GenBank/DDBJ databases">
        <authorList>
            <person name="Chiriac C."/>
            <person name="Salcher M."/>
            <person name="Ghai R."/>
            <person name="Kavagutti S V."/>
        </authorList>
    </citation>
    <scope>NUCLEOTIDE SEQUENCE</scope>
</reference>
<feature type="transmembrane region" description="Helical" evidence="1">
    <location>
        <begin position="21"/>
        <end position="42"/>
    </location>
</feature>
<keyword evidence="1" id="KW-0812">Transmembrane</keyword>
<feature type="transmembrane region" description="Helical" evidence="1">
    <location>
        <begin position="188"/>
        <end position="209"/>
    </location>
</feature>
<gene>
    <name evidence="3" type="ORF">UFOPK1908_01523</name>
</gene>
<organism evidence="3">
    <name type="scientific">freshwater metagenome</name>
    <dbReference type="NCBI Taxonomy" id="449393"/>
    <lineage>
        <taxon>unclassified sequences</taxon>
        <taxon>metagenomes</taxon>
        <taxon>ecological metagenomes</taxon>
    </lineage>
</organism>
<keyword evidence="1" id="KW-1133">Transmembrane helix</keyword>
<sequence length="309" mass="33150">MSPMAAKRDRKAASRKQRSQIRRRITFVVLTVLPLIIGLTWFNLSNKNIDEIQGYETQALLRKEVEANRDALRFQLKAASENYVQDAGQPLQASLDNLNPGFTEALSKVTTKHAAAIDEMQAALVTYTKAAQKAVDAALAQPKSGAAVTAVLNSKEYKNADTDFGNAIAAANLGGGLSMKKANDNWKVLVVAELAITILITILIGTFSLMTERAISRANASELARRQDRNNLDTEPFSQIAASMADGVMILSKDNTIMMANPAAQAMLGMEARIGSTFDSSQDIAGKSMMTSAGKAGGQNVTIVTIKAL</sequence>
<dbReference type="Pfam" id="PF13188">
    <property type="entry name" value="PAS_8"/>
    <property type="match status" value="1"/>
</dbReference>
<dbReference type="CDD" id="cd00130">
    <property type="entry name" value="PAS"/>
    <property type="match status" value="1"/>
</dbReference>
<dbReference type="InterPro" id="IPR035965">
    <property type="entry name" value="PAS-like_dom_sf"/>
</dbReference>
<dbReference type="Gene3D" id="3.30.450.20">
    <property type="entry name" value="PAS domain"/>
    <property type="match status" value="1"/>
</dbReference>